<organism evidence="2 3">
    <name type="scientific">Desulfuromonas acetoxidans (strain DSM 684 / 11070)</name>
    <dbReference type="NCBI Taxonomy" id="281689"/>
    <lineage>
        <taxon>Bacteria</taxon>
        <taxon>Pseudomonadati</taxon>
        <taxon>Thermodesulfobacteriota</taxon>
        <taxon>Desulfuromonadia</taxon>
        <taxon>Desulfuromonadales</taxon>
        <taxon>Desulfuromonadaceae</taxon>
        <taxon>Desulfuromonas</taxon>
    </lineage>
</organism>
<dbReference type="InterPro" id="IPR000073">
    <property type="entry name" value="AB_hydrolase_1"/>
</dbReference>
<accession>Q1K3M7</accession>
<reference evidence="2" key="1">
    <citation type="submission" date="2006-05" db="EMBL/GenBank/DDBJ databases">
        <title>Annotation of the draft genome assembly of Desulfuromonas acetoxidans DSM 684.</title>
        <authorList>
            <consortium name="US DOE Joint Genome Institute (JGI-ORNL)"/>
            <person name="Larimer F."/>
            <person name="Land M."/>
            <person name="Hauser L."/>
        </authorList>
    </citation>
    <scope>NUCLEOTIDE SEQUENCE [LARGE SCALE GENOMIC DNA]</scope>
    <source>
        <strain evidence="2">DSM 684</strain>
    </source>
</reference>
<dbReference type="SUPFAM" id="SSF53474">
    <property type="entry name" value="alpha/beta-Hydrolases"/>
    <property type="match status" value="1"/>
</dbReference>
<dbReference type="Proteomes" id="UP000005695">
    <property type="component" value="Unassembled WGS sequence"/>
</dbReference>
<keyword evidence="3" id="KW-1185">Reference proteome</keyword>
<evidence type="ECO:0000313" key="2">
    <source>
        <dbReference type="EMBL" id="EAT16947.1"/>
    </source>
</evidence>
<dbReference type="Gene3D" id="3.40.50.1820">
    <property type="entry name" value="alpha/beta hydrolase"/>
    <property type="match status" value="1"/>
</dbReference>
<protein>
    <recommendedName>
        <fullName evidence="1">AB hydrolase-1 domain-containing protein</fullName>
    </recommendedName>
</protein>
<sequence length="220" mass="24213">MGGRLILLPGLAADERMYQGINCSCRELVTPRLLIPRRQETMACYARRHVEALDVAADDVVGGCSFGSLVASEIARQHPCRGLVLLSGAVSSQAVVSKGQQLNRWATWIPYPVIRHILTRRWFLQRVFGGGTEAQLALGRTMILEAPAQLVREGGRLAVSYFPQQDIAVPVFALHGAQDQVIRPPQLSELELLDEAGHGMVVSHANTVSQFLDRCCQELF</sequence>
<dbReference type="EMBL" id="AAEW02000002">
    <property type="protein sequence ID" value="EAT16947.1"/>
    <property type="molecule type" value="Genomic_DNA"/>
</dbReference>
<dbReference type="RefSeq" id="WP_005997777.1">
    <property type="nucleotide sequence ID" value="NZ_AAEW02000002.1"/>
</dbReference>
<feature type="domain" description="AB hydrolase-1" evidence="1">
    <location>
        <begin position="47"/>
        <end position="205"/>
    </location>
</feature>
<gene>
    <name evidence="2" type="ORF">Dace_2813</name>
</gene>
<dbReference type="OrthoDB" id="5431180at2"/>
<comment type="caution">
    <text evidence="2">The sequence shown here is derived from an EMBL/GenBank/DDBJ whole genome shotgun (WGS) entry which is preliminary data.</text>
</comment>
<evidence type="ECO:0000313" key="3">
    <source>
        <dbReference type="Proteomes" id="UP000005695"/>
    </source>
</evidence>
<dbReference type="Pfam" id="PF12697">
    <property type="entry name" value="Abhydrolase_6"/>
    <property type="match status" value="1"/>
</dbReference>
<reference evidence="2" key="2">
    <citation type="submission" date="2006-05" db="EMBL/GenBank/DDBJ databases">
        <title>Sequencing of the draft genome and assembly of Desulfuromonas acetoxidans DSM 684.</title>
        <authorList>
            <consortium name="US DOE Joint Genome Institute (JGI-PGF)"/>
            <person name="Copeland A."/>
            <person name="Lucas S."/>
            <person name="Lapidus A."/>
            <person name="Barry K."/>
            <person name="Detter J.C."/>
            <person name="Glavina del Rio T."/>
            <person name="Hammon N."/>
            <person name="Israni S."/>
            <person name="Dalin E."/>
            <person name="Tice H."/>
            <person name="Bruce D."/>
            <person name="Pitluck S."/>
            <person name="Richardson P."/>
        </authorList>
    </citation>
    <scope>NUCLEOTIDE SEQUENCE [LARGE SCALE GENOMIC DNA]</scope>
    <source>
        <strain evidence="2">DSM 684</strain>
    </source>
</reference>
<evidence type="ECO:0000259" key="1">
    <source>
        <dbReference type="Pfam" id="PF12697"/>
    </source>
</evidence>
<name>Q1K3M7_DESA6</name>
<proteinExistence type="predicted"/>
<dbReference type="InterPro" id="IPR029058">
    <property type="entry name" value="AB_hydrolase_fold"/>
</dbReference>
<dbReference type="AlphaFoldDB" id="Q1K3M7"/>